<reference evidence="5" key="1">
    <citation type="journal article" date="2019" name="Int. J. Syst. Evol. Microbiol.">
        <title>The Global Catalogue of Microorganisms (GCM) 10K type strain sequencing project: providing services to taxonomists for standard genome sequencing and annotation.</title>
        <authorList>
            <consortium name="The Broad Institute Genomics Platform"/>
            <consortium name="The Broad Institute Genome Sequencing Center for Infectious Disease"/>
            <person name="Wu L."/>
            <person name="Ma J."/>
        </authorList>
    </citation>
    <scope>NUCLEOTIDE SEQUENCE [LARGE SCALE GENOMIC DNA]</scope>
    <source>
        <strain evidence="5">CGMCC 4.7198</strain>
    </source>
</reference>
<keyword evidence="5" id="KW-1185">Reference proteome</keyword>
<protein>
    <submittedName>
        <fullName evidence="4">Tetratricopeptide repeat protein</fullName>
    </submittedName>
</protein>
<dbReference type="PROSITE" id="PS50005">
    <property type="entry name" value="TPR"/>
    <property type="match status" value="6"/>
</dbReference>
<dbReference type="Pfam" id="PF13432">
    <property type="entry name" value="TPR_16"/>
    <property type="match status" value="1"/>
</dbReference>
<evidence type="ECO:0000256" key="1">
    <source>
        <dbReference type="ARBA" id="ARBA00022737"/>
    </source>
</evidence>
<dbReference type="Proteomes" id="UP001596957">
    <property type="component" value="Unassembled WGS sequence"/>
</dbReference>
<feature type="repeat" description="TPR" evidence="3">
    <location>
        <begin position="581"/>
        <end position="614"/>
    </location>
</feature>
<evidence type="ECO:0000256" key="3">
    <source>
        <dbReference type="PROSITE-ProRule" id="PRU00339"/>
    </source>
</evidence>
<feature type="repeat" description="TPR" evidence="3">
    <location>
        <begin position="683"/>
        <end position="716"/>
    </location>
</feature>
<accession>A0ABW2W490</accession>
<feature type="repeat" description="TPR" evidence="3">
    <location>
        <begin position="615"/>
        <end position="648"/>
    </location>
</feature>
<dbReference type="RefSeq" id="WP_381263376.1">
    <property type="nucleotide sequence ID" value="NZ_JBHTBI010000076.1"/>
</dbReference>
<dbReference type="Pfam" id="PF07719">
    <property type="entry name" value="TPR_2"/>
    <property type="match status" value="2"/>
</dbReference>
<name>A0ABW2W490_9ACTN</name>
<dbReference type="SMART" id="SM00028">
    <property type="entry name" value="TPR"/>
    <property type="match status" value="6"/>
</dbReference>
<dbReference type="InterPro" id="IPR050498">
    <property type="entry name" value="Ycf3"/>
</dbReference>
<organism evidence="4 5">
    <name type="scientific">Streptomyces lutosisoli</name>
    <dbReference type="NCBI Taxonomy" id="2665721"/>
    <lineage>
        <taxon>Bacteria</taxon>
        <taxon>Bacillati</taxon>
        <taxon>Actinomycetota</taxon>
        <taxon>Actinomycetes</taxon>
        <taxon>Kitasatosporales</taxon>
        <taxon>Streptomycetaceae</taxon>
        <taxon>Streptomyces</taxon>
    </lineage>
</organism>
<evidence type="ECO:0000256" key="2">
    <source>
        <dbReference type="ARBA" id="ARBA00022803"/>
    </source>
</evidence>
<dbReference type="InterPro" id="IPR013105">
    <property type="entry name" value="TPR_2"/>
</dbReference>
<keyword evidence="2 3" id="KW-0802">TPR repeat</keyword>
<dbReference type="InterPro" id="IPR019734">
    <property type="entry name" value="TPR_rpt"/>
</dbReference>
<dbReference type="Gene3D" id="1.25.40.10">
    <property type="entry name" value="Tetratricopeptide repeat domain"/>
    <property type="match status" value="2"/>
</dbReference>
<comment type="caution">
    <text evidence="4">The sequence shown here is derived from an EMBL/GenBank/DDBJ whole genome shotgun (WGS) entry which is preliminary data.</text>
</comment>
<dbReference type="PANTHER" id="PTHR44858:SF1">
    <property type="entry name" value="UDP-N-ACETYLGLUCOSAMINE--PEPTIDE N-ACETYLGLUCOSAMINYLTRANSFERASE SPINDLY-RELATED"/>
    <property type="match status" value="1"/>
</dbReference>
<evidence type="ECO:0000313" key="5">
    <source>
        <dbReference type="Proteomes" id="UP001596957"/>
    </source>
</evidence>
<feature type="repeat" description="TPR" evidence="3">
    <location>
        <begin position="547"/>
        <end position="580"/>
    </location>
</feature>
<dbReference type="PANTHER" id="PTHR44858">
    <property type="entry name" value="TETRATRICOPEPTIDE REPEAT PROTEIN 6"/>
    <property type="match status" value="1"/>
</dbReference>
<sequence>MAEGPVSRQELIRRRRGGGFVGRRRELAVFRENLARGPGADTYQFLFHVHGLAGVGKSTLLRRWETAAQEEGAVTAVVGEDVHSAIEAMETISDQLARQGCALKSFDKHLAAYRQSCHEADAASAVPAGDGEGGPAAPASSSSAFAAQLGVAGLGLVPGIGAFSSAVRPEHVAAGLDRARAALSSRLRSHDDVQLVLSPLKVLTPQFLADLGYVAGRRPWVVLLIDTYERTAPLLDSWLRDMLITEAYGTVPVNIQAVLAGQGRLDAACWGDSLDLVTEIPLQPFTEDEARALLAARGVTDERVVEVILRLSGRLPVLLDALARSRPQGVDAVGDPSDTAVERFLKWETDPARRDTILACALPLHIDEDIYRAIAPDYSTDGFRWLRGLPFLTEQAGRYRYHDVIRAPMLRVQRSRSPVQWRQRHAHLASAFGTWRRDQEEGLSPDGYWDDAAWRDHRRNETYHLLCAQDRSALPEALHDTVRACGHSAESLRRWAQLLLQAGQDSDSDDLVRTGRRLLEPAGRVSGDVAALTVLLTTPGLGTEGQALAYALRGRQYRLDDQYDRALGDYKAALTLNPDLARAYGGRGNTYRHMRRYEAALTDYGQAVRLAPNASLYFINRGSAYYQLRRYEEALADFDHALGLDRHNAWAMVFRGMLHHRVHRHEEALADFTDAITVDPEYAWAYAARGDVHLTQGHHEQALADLDRSLALEPDSAWPRCWRGETHRALGHYEEALADFDRAIALSPECGWFPYQSALVMRLTGAPAEAHQWQRAMDIYEAKALSAEGAGDLARSNLLVLLCALPDWERAEEQLRSFLSYSPSHHQIGEALDDLADLQRTVPVAPDMLASILSRLRDALGAT</sequence>
<gene>
    <name evidence="4" type="ORF">ACFQZP_51180</name>
</gene>
<dbReference type="SUPFAM" id="SSF48439">
    <property type="entry name" value="Protein prenylyltransferase"/>
    <property type="match status" value="1"/>
</dbReference>
<proteinExistence type="predicted"/>
<feature type="repeat" description="TPR" evidence="3">
    <location>
        <begin position="649"/>
        <end position="682"/>
    </location>
</feature>
<feature type="repeat" description="TPR" evidence="3">
    <location>
        <begin position="717"/>
        <end position="750"/>
    </location>
</feature>
<keyword evidence="1" id="KW-0677">Repeat</keyword>
<evidence type="ECO:0000313" key="4">
    <source>
        <dbReference type="EMBL" id="MFD0289799.1"/>
    </source>
</evidence>
<dbReference type="InterPro" id="IPR027417">
    <property type="entry name" value="P-loop_NTPase"/>
</dbReference>
<dbReference type="InterPro" id="IPR011990">
    <property type="entry name" value="TPR-like_helical_dom_sf"/>
</dbReference>
<dbReference type="SUPFAM" id="SSF52540">
    <property type="entry name" value="P-loop containing nucleoside triphosphate hydrolases"/>
    <property type="match status" value="1"/>
</dbReference>
<dbReference type="EMBL" id="JBHTEC010000011">
    <property type="protein sequence ID" value="MFD0289799.1"/>
    <property type="molecule type" value="Genomic_DNA"/>
</dbReference>
<dbReference type="Pfam" id="PF00515">
    <property type="entry name" value="TPR_1"/>
    <property type="match status" value="1"/>
</dbReference>